<dbReference type="AlphaFoldDB" id="A0A9W2UNR6"/>
<keyword evidence="1" id="KW-0175">Coiled coil</keyword>
<dbReference type="InterPro" id="IPR019518">
    <property type="entry name" value="CtIP_N"/>
</dbReference>
<dbReference type="PANTHER" id="PTHR15107:SF0">
    <property type="entry name" value="DNA ENDONUCLEASE ACTIVATOR CTP1 C-TERMINAL DOMAIN-CONTAINING PROTEIN"/>
    <property type="match status" value="1"/>
</dbReference>
<dbReference type="Proteomes" id="UP001165780">
    <property type="component" value="Unplaced"/>
</dbReference>
<feature type="coiled-coil region" evidence="1">
    <location>
        <begin position="44"/>
        <end position="105"/>
    </location>
</feature>
<feature type="region of interest" description="Disordered" evidence="2">
    <location>
        <begin position="1"/>
        <end position="24"/>
    </location>
</feature>
<evidence type="ECO:0000313" key="5">
    <source>
        <dbReference type="RefSeq" id="XP_053748102.1"/>
    </source>
</evidence>
<feature type="domain" description="DNA endonuclease Ctp1 N-terminal" evidence="3">
    <location>
        <begin position="36"/>
        <end position="153"/>
    </location>
</feature>
<evidence type="ECO:0000259" key="3">
    <source>
        <dbReference type="Pfam" id="PF10482"/>
    </source>
</evidence>
<feature type="compositionally biased region" description="Polar residues" evidence="2">
    <location>
        <begin position="235"/>
        <end position="258"/>
    </location>
</feature>
<proteinExistence type="predicted"/>
<dbReference type="GO" id="GO:0003684">
    <property type="term" value="F:damaged DNA binding"/>
    <property type="evidence" value="ECO:0007669"/>
    <property type="project" value="TreeGrafter"/>
</dbReference>
<keyword evidence="4" id="KW-1185">Reference proteome</keyword>
<feature type="compositionally biased region" description="Basic and acidic residues" evidence="2">
    <location>
        <begin position="278"/>
        <end position="288"/>
    </location>
</feature>
<evidence type="ECO:0000313" key="4">
    <source>
        <dbReference type="Proteomes" id="UP001165780"/>
    </source>
</evidence>
<dbReference type="InterPro" id="IPR033316">
    <property type="entry name" value="RBBP8-like"/>
</dbReference>
<dbReference type="Pfam" id="PF10482">
    <property type="entry name" value="CtIP_N"/>
    <property type="match status" value="1"/>
</dbReference>
<dbReference type="GeneID" id="109250786"/>
<feature type="compositionally biased region" description="Basic residues" evidence="2">
    <location>
        <begin position="431"/>
        <end position="445"/>
    </location>
</feature>
<name>A0A9W2UNR6_PANPR</name>
<sequence>MMQRGNVGRGNRGGGKKPSGKEKLQLSVCDLSSDEFKKTWLMLKELHDKELRRLQAKLTSLRKERLADGRWSGSIAKIKELTEQQKVLNSTIRNLRDQLNSKECERCSINETYRNTLQQEFYGIQQQNLHFIMELTAERNNLKEENKRLSAKLRMTEQQRNASLSSDEDLIPCTQATLPVLSDTAFAQGARVHLPVRSTQESDTDQPKSGVQEESQESSKFPVPFYSQDLFEVPETSSEMISSQGSKSALESSANPKSPESLILTPTPNAPTGYGFHEGSDNQEEKFGRPKRKYISTQRTFTQKCKTRMDFCCTLSSTSASENPPVQLVSETSEENMPTYTRHSIFSSFIETKEDSPLSVPLVDSGGKSGGKRRLMARDVQRGTGFPVRDGGNQTASDEQSTERFTVKNTNEPTGAGYGANKPQDDTQSVRIKRKARVQSKKREK</sequence>
<dbReference type="RefSeq" id="XP_053748102.1">
    <property type="nucleotide sequence ID" value="XM_053892127.1"/>
</dbReference>
<organism evidence="4 5">
    <name type="scientific">Panthera pardus</name>
    <name type="common">Leopard</name>
    <name type="synonym">Felis pardus</name>
    <dbReference type="NCBI Taxonomy" id="9691"/>
    <lineage>
        <taxon>Eukaryota</taxon>
        <taxon>Metazoa</taxon>
        <taxon>Chordata</taxon>
        <taxon>Craniata</taxon>
        <taxon>Vertebrata</taxon>
        <taxon>Euteleostomi</taxon>
        <taxon>Mammalia</taxon>
        <taxon>Eutheria</taxon>
        <taxon>Laurasiatheria</taxon>
        <taxon>Carnivora</taxon>
        <taxon>Feliformia</taxon>
        <taxon>Felidae</taxon>
        <taxon>Pantherinae</taxon>
        <taxon>Panthera</taxon>
    </lineage>
</organism>
<evidence type="ECO:0000256" key="2">
    <source>
        <dbReference type="SAM" id="MobiDB-lite"/>
    </source>
</evidence>
<feature type="region of interest" description="Disordered" evidence="2">
    <location>
        <begin position="357"/>
        <end position="445"/>
    </location>
</feature>
<feature type="compositionally biased region" description="Gly residues" evidence="2">
    <location>
        <begin position="7"/>
        <end position="17"/>
    </location>
</feature>
<feature type="compositionally biased region" description="Polar residues" evidence="2">
    <location>
        <begin position="197"/>
        <end position="213"/>
    </location>
</feature>
<dbReference type="GO" id="GO:0010792">
    <property type="term" value="P:DNA double-strand break processing involved in repair via single-strand annealing"/>
    <property type="evidence" value="ECO:0007669"/>
    <property type="project" value="TreeGrafter"/>
</dbReference>
<feature type="coiled-coil region" evidence="1">
    <location>
        <begin position="132"/>
        <end position="159"/>
    </location>
</feature>
<accession>A0A9W2UNR6</accession>
<reference evidence="5" key="1">
    <citation type="submission" date="2025-08" db="UniProtKB">
        <authorList>
            <consortium name="RefSeq"/>
        </authorList>
    </citation>
    <scope>IDENTIFICATION</scope>
    <source>
        <tissue evidence="5">Whole blood</tissue>
    </source>
</reference>
<feature type="region of interest" description="Disordered" evidence="2">
    <location>
        <begin position="195"/>
        <end position="291"/>
    </location>
</feature>
<dbReference type="PANTHER" id="PTHR15107">
    <property type="entry name" value="RETINOBLASTOMA BINDING PROTEIN 8"/>
    <property type="match status" value="1"/>
</dbReference>
<protein>
    <submittedName>
        <fullName evidence="5">DNA endonuclease RBBP8-like</fullName>
    </submittedName>
</protein>
<gene>
    <name evidence="5" type="primary">LOC109250786</name>
</gene>
<evidence type="ECO:0000256" key="1">
    <source>
        <dbReference type="SAM" id="Coils"/>
    </source>
</evidence>